<accession>A0A517PIB7</accession>
<organism evidence="1 2">
    <name type="scientific">Gimesia chilikensis</name>
    <dbReference type="NCBI Taxonomy" id="2605989"/>
    <lineage>
        <taxon>Bacteria</taxon>
        <taxon>Pseudomonadati</taxon>
        <taxon>Planctomycetota</taxon>
        <taxon>Planctomycetia</taxon>
        <taxon>Planctomycetales</taxon>
        <taxon>Planctomycetaceae</taxon>
        <taxon>Gimesia</taxon>
    </lineage>
</organism>
<protein>
    <submittedName>
        <fullName evidence="1">Uncharacterized protein</fullName>
    </submittedName>
</protein>
<dbReference type="EMBL" id="CP036266">
    <property type="protein sequence ID" value="QDT19122.1"/>
    <property type="molecule type" value="Genomic_DNA"/>
</dbReference>
<proteinExistence type="predicted"/>
<keyword evidence="2" id="KW-1185">Reference proteome</keyword>
<name>A0A517PIB7_9PLAN</name>
<evidence type="ECO:0000313" key="1">
    <source>
        <dbReference type="EMBL" id="QDT19122.1"/>
    </source>
</evidence>
<evidence type="ECO:0000313" key="2">
    <source>
        <dbReference type="Proteomes" id="UP000320421"/>
    </source>
</evidence>
<dbReference type="AlphaFoldDB" id="A0A517PIB7"/>
<gene>
    <name evidence="1" type="ORF">HG66A1_08860</name>
</gene>
<dbReference type="Proteomes" id="UP000320421">
    <property type="component" value="Chromosome"/>
</dbReference>
<sequence length="113" mass="12908">MRTYGLGRMRSLQVDVLDLGGALCGVPSDIAKEEDRIDAMRQALQSLKEVTGEDFGYNIEKWHNYLQSSDEFKKAYTFRSGWDEVCAGVKELVADKDHSRRVELAQQTMDEEM</sequence>
<reference evidence="1 2" key="1">
    <citation type="submission" date="2019-02" db="EMBL/GenBank/DDBJ databases">
        <title>Deep-cultivation of Planctomycetes and their phenomic and genomic characterization uncovers novel biology.</title>
        <authorList>
            <person name="Wiegand S."/>
            <person name="Jogler M."/>
            <person name="Boedeker C."/>
            <person name="Pinto D."/>
            <person name="Vollmers J."/>
            <person name="Rivas-Marin E."/>
            <person name="Kohn T."/>
            <person name="Peeters S.H."/>
            <person name="Heuer A."/>
            <person name="Rast P."/>
            <person name="Oberbeckmann S."/>
            <person name="Bunk B."/>
            <person name="Jeske O."/>
            <person name="Meyerdierks A."/>
            <person name="Storesund J.E."/>
            <person name="Kallscheuer N."/>
            <person name="Luecker S."/>
            <person name="Lage O.M."/>
            <person name="Pohl T."/>
            <person name="Merkel B.J."/>
            <person name="Hornburger P."/>
            <person name="Mueller R.-W."/>
            <person name="Bruemmer F."/>
            <person name="Labrenz M."/>
            <person name="Spormann A.M."/>
            <person name="Op den Camp H."/>
            <person name="Overmann J."/>
            <person name="Amann R."/>
            <person name="Jetten M.S.M."/>
            <person name="Mascher T."/>
            <person name="Medema M.H."/>
            <person name="Devos D.P."/>
            <person name="Kaster A.-K."/>
            <person name="Ovreas L."/>
            <person name="Rohde M."/>
            <person name="Galperin M.Y."/>
            <person name="Jogler C."/>
        </authorList>
    </citation>
    <scope>NUCLEOTIDE SEQUENCE [LARGE SCALE GENOMIC DNA]</scope>
    <source>
        <strain evidence="1 2">HG66A1</strain>
    </source>
</reference>